<evidence type="ECO:0000313" key="9">
    <source>
        <dbReference type="EMBL" id="BDR56917.1"/>
    </source>
</evidence>
<keyword evidence="8" id="KW-0732">Signal</keyword>
<keyword evidence="5 7" id="KW-1133">Transmembrane helix</keyword>
<evidence type="ECO:0000256" key="8">
    <source>
        <dbReference type="SAM" id="SignalP"/>
    </source>
</evidence>
<dbReference type="Pfam" id="PF13520">
    <property type="entry name" value="AA_permease_2"/>
    <property type="match status" value="1"/>
</dbReference>
<evidence type="ECO:0000256" key="3">
    <source>
        <dbReference type="ARBA" id="ARBA00022475"/>
    </source>
</evidence>
<dbReference type="Proteomes" id="UP001321804">
    <property type="component" value="Chromosome"/>
</dbReference>
<keyword evidence="4 7" id="KW-0812">Transmembrane</keyword>
<evidence type="ECO:0000256" key="7">
    <source>
        <dbReference type="SAM" id="Phobius"/>
    </source>
</evidence>
<dbReference type="GO" id="GO:0005886">
    <property type="term" value="C:plasma membrane"/>
    <property type="evidence" value="ECO:0007669"/>
    <property type="project" value="UniProtKB-SubCell"/>
</dbReference>
<feature type="transmembrane region" description="Helical" evidence="7">
    <location>
        <begin position="86"/>
        <end position="107"/>
    </location>
</feature>
<accession>A0AAU9CSF2</accession>
<dbReference type="RefSeq" id="WP_317695514.1">
    <property type="nucleotide sequence ID" value="NZ_AP026801.1"/>
</dbReference>
<dbReference type="InterPro" id="IPR050367">
    <property type="entry name" value="APC_superfamily"/>
</dbReference>
<evidence type="ECO:0000256" key="2">
    <source>
        <dbReference type="ARBA" id="ARBA00022448"/>
    </source>
</evidence>
<keyword evidence="10" id="KW-1185">Reference proteome</keyword>
<evidence type="ECO:0000313" key="10">
    <source>
        <dbReference type="Proteomes" id="UP001321804"/>
    </source>
</evidence>
<feature type="transmembrane region" description="Helical" evidence="7">
    <location>
        <begin position="350"/>
        <end position="373"/>
    </location>
</feature>
<keyword evidence="2" id="KW-0813">Transport</keyword>
<dbReference type="GO" id="GO:0022857">
    <property type="term" value="F:transmembrane transporter activity"/>
    <property type="evidence" value="ECO:0007669"/>
    <property type="project" value="InterPro"/>
</dbReference>
<sequence>MPKKKKFSLMSAVLSVICVVFVAEAAAPVASIGNSQFFWWIFLLVLFLLPYGLISSELGTTYIGEGGLYDWITKAFGHKWGSRAAWYYWINFPLWLASLAVMCPGLIETIFGIKLGTWTGVLIELIFIWLIIWISFYPVSDSVWILNTAAIIKMTLAILIGVLGIYTALTKGMANQFTLKSMLPTFDLHSLSFVSVIIFNLLGFEVICTMADQMENPTKQIKQSIIIGGIVIAAIYIFSAFGIGVAIPTDKINTGSGLMDAFKLLLGTDTGWFISIIALLFMLTLFGNMISWSFGVNSVASYAAENGDLPSVFAKKSPKNQMPNGASIMNGVIASVIVVVAPLLPSQDLFWSFFSLNLVMLMLAYIPIFPAFLKLRKIDPDTPRPFKVSGNNTFLHILAYVPVALIVIALIFTAVPLDFSKSSLTEQLPIFIGTIIMVIIGEIIIKVKKVTKEGNTREDINDDSK</sequence>
<dbReference type="PANTHER" id="PTHR42770">
    <property type="entry name" value="AMINO ACID TRANSPORTER-RELATED"/>
    <property type="match status" value="1"/>
</dbReference>
<keyword evidence="3" id="KW-1003">Cell membrane</keyword>
<evidence type="ECO:0000256" key="6">
    <source>
        <dbReference type="ARBA" id="ARBA00023136"/>
    </source>
</evidence>
<comment type="subcellular location">
    <subcellularLocation>
        <location evidence="1">Cell membrane</location>
        <topology evidence="1">Multi-pass membrane protein</topology>
    </subcellularLocation>
</comment>
<dbReference type="InterPro" id="IPR002293">
    <property type="entry name" value="AA/rel_permease1"/>
</dbReference>
<evidence type="ECO:0000256" key="4">
    <source>
        <dbReference type="ARBA" id="ARBA00022692"/>
    </source>
</evidence>
<evidence type="ECO:0000256" key="1">
    <source>
        <dbReference type="ARBA" id="ARBA00004651"/>
    </source>
</evidence>
<feature type="chain" id="PRO_5043874298" evidence="8">
    <location>
        <begin position="26"/>
        <end position="465"/>
    </location>
</feature>
<feature type="transmembrane region" description="Helical" evidence="7">
    <location>
        <begin position="427"/>
        <end position="445"/>
    </location>
</feature>
<feature type="signal peptide" evidence="8">
    <location>
        <begin position="1"/>
        <end position="25"/>
    </location>
</feature>
<feature type="transmembrane region" description="Helical" evidence="7">
    <location>
        <begin position="189"/>
        <end position="212"/>
    </location>
</feature>
<dbReference type="PIRSF" id="PIRSF006060">
    <property type="entry name" value="AA_transporter"/>
    <property type="match status" value="1"/>
</dbReference>
<keyword evidence="6 7" id="KW-0472">Membrane</keyword>
<proteinExistence type="predicted"/>
<evidence type="ECO:0000256" key="5">
    <source>
        <dbReference type="ARBA" id="ARBA00022989"/>
    </source>
</evidence>
<organism evidence="9 10">
    <name type="scientific">Xylocopilactobacillus apis</name>
    <dbReference type="NCBI Taxonomy" id="2932183"/>
    <lineage>
        <taxon>Bacteria</taxon>
        <taxon>Bacillati</taxon>
        <taxon>Bacillota</taxon>
        <taxon>Bacilli</taxon>
        <taxon>Lactobacillales</taxon>
        <taxon>Lactobacillaceae</taxon>
        <taxon>Xylocopilactobacillus</taxon>
    </lineage>
</organism>
<dbReference type="Gene3D" id="1.20.1740.10">
    <property type="entry name" value="Amino acid/polyamine transporter I"/>
    <property type="match status" value="1"/>
</dbReference>
<gene>
    <name evidence="9" type="ORF">KIMC2_14790</name>
</gene>
<feature type="transmembrane region" description="Helical" evidence="7">
    <location>
        <begin position="394"/>
        <end position="415"/>
    </location>
</feature>
<name>A0AAU9CSF2_9LACO</name>
<protein>
    <submittedName>
        <fullName evidence="9">Amino acid:proton antiporter</fullName>
    </submittedName>
</protein>
<feature type="transmembrane region" description="Helical" evidence="7">
    <location>
        <begin position="272"/>
        <end position="292"/>
    </location>
</feature>
<feature type="transmembrane region" description="Helical" evidence="7">
    <location>
        <begin position="36"/>
        <end position="54"/>
    </location>
</feature>
<feature type="transmembrane region" description="Helical" evidence="7">
    <location>
        <begin position="119"/>
        <end position="139"/>
    </location>
</feature>
<dbReference type="KEGG" id="xak:KIMC2_14790"/>
<reference evidence="9 10" key="1">
    <citation type="journal article" date="2023" name="Microbiol. Spectr.">
        <title>Symbiosis of Carpenter Bees with Uncharacterized Lactic Acid Bacteria Showing NAD Auxotrophy.</title>
        <authorList>
            <person name="Kawasaki S."/>
            <person name="Ozawa K."/>
            <person name="Mori T."/>
            <person name="Yamamoto A."/>
            <person name="Ito M."/>
            <person name="Ohkuma M."/>
            <person name="Sakamoto M."/>
            <person name="Matsutani M."/>
        </authorList>
    </citation>
    <scope>NUCLEOTIDE SEQUENCE [LARGE SCALE GENOMIC DNA]</scope>
    <source>
        <strain evidence="9 10">KimC2</strain>
    </source>
</reference>
<dbReference type="PANTHER" id="PTHR42770:SF15">
    <property type="entry name" value="GLUTAMATE_GAMMA-AMINOBUTYRATE ANTIPORTER-RELATED"/>
    <property type="match status" value="1"/>
</dbReference>
<feature type="transmembrane region" description="Helical" evidence="7">
    <location>
        <begin position="325"/>
        <end position="344"/>
    </location>
</feature>
<dbReference type="EMBL" id="AP026801">
    <property type="protein sequence ID" value="BDR56917.1"/>
    <property type="molecule type" value="Genomic_DNA"/>
</dbReference>
<feature type="transmembrane region" description="Helical" evidence="7">
    <location>
        <begin position="224"/>
        <end position="247"/>
    </location>
</feature>
<dbReference type="AlphaFoldDB" id="A0AAU9CSF2"/>
<feature type="transmembrane region" description="Helical" evidence="7">
    <location>
        <begin position="151"/>
        <end position="169"/>
    </location>
</feature>